<sequence>MGLAVLVLVLALGAGALLGGRVSGLSRLPVRHLPWLGCAFAAQLIAALVSDPTVHQLALLGSAALAARFAAGNLHLAGIPLAASGLLLNALVIVLNGGMPLSEHAAARAGVPLDGAAAAGRVVAGADTRFNALGESIPVPLPVLPEVDSPGDLLVAAGVGLLVVGGMLRDRGTPPLAGLREGIGRRTRRDAGTRPDTATDAMAGSAVSTAVSTAVGTSGTSAGTAMGTVSAPE</sequence>
<keyword evidence="3" id="KW-1185">Reference proteome</keyword>
<dbReference type="RefSeq" id="WP_358359426.1">
    <property type="nucleotide sequence ID" value="NZ_JBEZFP010000089.1"/>
</dbReference>
<name>A0ABV3DNZ8_9ACTN</name>
<dbReference type="InterPro" id="IPR035168">
    <property type="entry name" value="DUF5317"/>
</dbReference>
<feature type="region of interest" description="Disordered" evidence="1">
    <location>
        <begin position="174"/>
        <end position="233"/>
    </location>
</feature>
<feature type="compositionally biased region" description="Low complexity" evidence="1">
    <location>
        <begin position="201"/>
        <end position="233"/>
    </location>
</feature>
<comment type="caution">
    <text evidence="2">The sequence shown here is derived from an EMBL/GenBank/DDBJ whole genome shotgun (WGS) entry which is preliminary data.</text>
</comment>
<organism evidence="2 3">
    <name type="scientific">Streptodolium elevatio</name>
    <dbReference type="NCBI Taxonomy" id="3157996"/>
    <lineage>
        <taxon>Bacteria</taxon>
        <taxon>Bacillati</taxon>
        <taxon>Actinomycetota</taxon>
        <taxon>Actinomycetes</taxon>
        <taxon>Kitasatosporales</taxon>
        <taxon>Streptomycetaceae</taxon>
        <taxon>Streptodolium</taxon>
    </lineage>
</organism>
<gene>
    <name evidence="2" type="ORF">AB0C36_28700</name>
</gene>
<reference evidence="2 3" key="1">
    <citation type="submission" date="2024-06" db="EMBL/GenBank/DDBJ databases">
        <title>The Natural Products Discovery Center: Release of the First 8490 Sequenced Strains for Exploring Actinobacteria Biosynthetic Diversity.</title>
        <authorList>
            <person name="Kalkreuter E."/>
            <person name="Kautsar S.A."/>
            <person name="Yang D."/>
            <person name="Bader C.D."/>
            <person name="Teijaro C.N."/>
            <person name="Fluegel L."/>
            <person name="Davis C.M."/>
            <person name="Simpson J.R."/>
            <person name="Lauterbach L."/>
            <person name="Steele A.D."/>
            <person name="Gui C."/>
            <person name="Meng S."/>
            <person name="Li G."/>
            <person name="Viehrig K."/>
            <person name="Ye F."/>
            <person name="Su P."/>
            <person name="Kiefer A.F."/>
            <person name="Nichols A."/>
            <person name="Cepeda A.J."/>
            <person name="Yan W."/>
            <person name="Fan B."/>
            <person name="Jiang Y."/>
            <person name="Adhikari A."/>
            <person name="Zheng C.-J."/>
            <person name="Schuster L."/>
            <person name="Cowan T.M."/>
            <person name="Smanski M.J."/>
            <person name="Chevrette M.G."/>
            <person name="De Carvalho L.P.S."/>
            <person name="Shen B."/>
        </authorList>
    </citation>
    <scope>NUCLEOTIDE SEQUENCE [LARGE SCALE GENOMIC DNA]</scope>
    <source>
        <strain evidence="2 3">NPDC048946</strain>
    </source>
</reference>
<accession>A0ABV3DNZ8</accession>
<evidence type="ECO:0000313" key="3">
    <source>
        <dbReference type="Proteomes" id="UP001551482"/>
    </source>
</evidence>
<proteinExistence type="predicted"/>
<dbReference type="EMBL" id="JBEZFP010000089">
    <property type="protein sequence ID" value="MEU8137477.1"/>
    <property type="molecule type" value="Genomic_DNA"/>
</dbReference>
<dbReference type="Proteomes" id="UP001551482">
    <property type="component" value="Unassembled WGS sequence"/>
</dbReference>
<evidence type="ECO:0000256" key="1">
    <source>
        <dbReference type="SAM" id="MobiDB-lite"/>
    </source>
</evidence>
<evidence type="ECO:0000313" key="2">
    <source>
        <dbReference type="EMBL" id="MEU8137477.1"/>
    </source>
</evidence>
<dbReference type="Pfam" id="PF17248">
    <property type="entry name" value="DUF5317"/>
    <property type="match status" value="1"/>
</dbReference>
<protein>
    <submittedName>
        <fullName evidence="2">DUF5317 family protein</fullName>
    </submittedName>
</protein>